<reference evidence="2 3" key="1">
    <citation type="submission" date="2024-05" db="EMBL/GenBank/DDBJ databases">
        <authorList>
            <person name="Haq I."/>
            <person name="Ullah Z."/>
            <person name="Ahmad R."/>
            <person name="Li M."/>
            <person name="Tong Y."/>
        </authorList>
    </citation>
    <scope>NUCLEOTIDE SEQUENCE [LARGE SCALE GENOMIC DNA]</scope>
    <source>
        <strain evidence="2 3">16A2E</strain>
    </source>
</reference>
<dbReference type="PROSITE" id="PS50943">
    <property type="entry name" value="HTH_CROC1"/>
    <property type="match status" value="1"/>
</dbReference>
<organism evidence="2 3">
    <name type="scientific">Ornithinibacillus xuwenensis</name>
    <dbReference type="NCBI Taxonomy" id="3144668"/>
    <lineage>
        <taxon>Bacteria</taxon>
        <taxon>Bacillati</taxon>
        <taxon>Bacillota</taxon>
        <taxon>Bacilli</taxon>
        <taxon>Bacillales</taxon>
        <taxon>Bacillaceae</taxon>
        <taxon>Ornithinibacillus</taxon>
    </lineage>
</organism>
<keyword evidence="3" id="KW-1185">Reference proteome</keyword>
<sequence length="80" mass="9354">MAKIKRTKLVSLRKENFWSQKDVVNILHQEFGIKITNSYYGMIEQGARNPTLKLGVAISKIFNVGIDEIFFEHQHNKMLF</sequence>
<accession>A0ABU9XER4</accession>
<feature type="domain" description="HTH cro/C1-type" evidence="1">
    <location>
        <begin position="35"/>
        <end position="69"/>
    </location>
</feature>
<name>A0ABU9XER4_9BACI</name>
<evidence type="ECO:0000313" key="2">
    <source>
        <dbReference type="EMBL" id="MEN2765649.1"/>
    </source>
</evidence>
<dbReference type="InterPro" id="IPR001387">
    <property type="entry name" value="Cro/C1-type_HTH"/>
</dbReference>
<evidence type="ECO:0000313" key="3">
    <source>
        <dbReference type="Proteomes" id="UP001444625"/>
    </source>
</evidence>
<comment type="caution">
    <text evidence="2">The sequence shown here is derived from an EMBL/GenBank/DDBJ whole genome shotgun (WGS) entry which is preliminary data.</text>
</comment>
<dbReference type="Gene3D" id="1.10.260.40">
    <property type="entry name" value="lambda repressor-like DNA-binding domains"/>
    <property type="match status" value="1"/>
</dbReference>
<dbReference type="InterPro" id="IPR010982">
    <property type="entry name" value="Lambda_DNA-bd_dom_sf"/>
</dbReference>
<dbReference type="EMBL" id="JBDIML010000001">
    <property type="protein sequence ID" value="MEN2765649.1"/>
    <property type="molecule type" value="Genomic_DNA"/>
</dbReference>
<proteinExistence type="predicted"/>
<dbReference type="Proteomes" id="UP001444625">
    <property type="component" value="Unassembled WGS sequence"/>
</dbReference>
<evidence type="ECO:0000259" key="1">
    <source>
        <dbReference type="PROSITE" id="PS50943"/>
    </source>
</evidence>
<gene>
    <name evidence="2" type="ORF">ABC228_00475</name>
</gene>
<dbReference type="SUPFAM" id="SSF47413">
    <property type="entry name" value="lambda repressor-like DNA-binding domains"/>
    <property type="match status" value="1"/>
</dbReference>
<dbReference type="Pfam" id="PF01381">
    <property type="entry name" value="HTH_3"/>
    <property type="match status" value="1"/>
</dbReference>
<dbReference type="CDD" id="cd00093">
    <property type="entry name" value="HTH_XRE"/>
    <property type="match status" value="1"/>
</dbReference>
<dbReference type="RefSeq" id="WP_345823125.1">
    <property type="nucleotide sequence ID" value="NZ_JBDIML010000001.1"/>
</dbReference>
<protein>
    <submittedName>
        <fullName evidence="2">Helix-turn-helix transcriptional regulator</fullName>
    </submittedName>
</protein>
<dbReference type="SMART" id="SM00530">
    <property type="entry name" value="HTH_XRE"/>
    <property type="match status" value="1"/>
</dbReference>